<dbReference type="Proteomes" id="UP000215914">
    <property type="component" value="Unassembled WGS sequence"/>
</dbReference>
<keyword evidence="2" id="KW-1185">Reference proteome</keyword>
<reference evidence="1" key="1">
    <citation type="journal article" date="2017" name="Nature">
        <title>The sunflower genome provides insights into oil metabolism, flowering and Asterid evolution.</title>
        <authorList>
            <person name="Badouin H."/>
            <person name="Gouzy J."/>
            <person name="Grassa C.J."/>
            <person name="Murat F."/>
            <person name="Staton S.E."/>
            <person name="Cottret L."/>
            <person name="Lelandais-Briere C."/>
            <person name="Owens G.L."/>
            <person name="Carrere S."/>
            <person name="Mayjonade B."/>
            <person name="Legrand L."/>
            <person name="Gill N."/>
            <person name="Kane N.C."/>
            <person name="Bowers J.E."/>
            <person name="Hubner S."/>
            <person name="Bellec A."/>
            <person name="Berard A."/>
            <person name="Berges H."/>
            <person name="Blanchet N."/>
            <person name="Boniface M.C."/>
            <person name="Brunel D."/>
            <person name="Catrice O."/>
            <person name="Chaidir N."/>
            <person name="Claudel C."/>
            <person name="Donnadieu C."/>
            <person name="Faraut T."/>
            <person name="Fievet G."/>
            <person name="Helmstetter N."/>
            <person name="King M."/>
            <person name="Knapp S.J."/>
            <person name="Lai Z."/>
            <person name="Le Paslier M.C."/>
            <person name="Lippi Y."/>
            <person name="Lorenzon L."/>
            <person name="Mandel J.R."/>
            <person name="Marage G."/>
            <person name="Marchand G."/>
            <person name="Marquand E."/>
            <person name="Bret-Mestries E."/>
            <person name="Morien E."/>
            <person name="Nambeesan S."/>
            <person name="Nguyen T."/>
            <person name="Pegot-Espagnet P."/>
            <person name="Pouilly N."/>
            <person name="Raftis F."/>
            <person name="Sallet E."/>
            <person name="Schiex T."/>
            <person name="Thomas J."/>
            <person name="Vandecasteele C."/>
            <person name="Vares D."/>
            <person name="Vear F."/>
            <person name="Vautrin S."/>
            <person name="Crespi M."/>
            <person name="Mangin B."/>
            <person name="Burke J.M."/>
            <person name="Salse J."/>
            <person name="Munos S."/>
            <person name="Vincourt P."/>
            <person name="Rieseberg L.H."/>
            <person name="Langlade N.B."/>
        </authorList>
    </citation>
    <scope>NUCLEOTIDE SEQUENCE</scope>
    <source>
        <tissue evidence="1">Leaves</tissue>
    </source>
</reference>
<proteinExistence type="predicted"/>
<dbReference type="EMBL" id="MNCJ02000322">
    <property type="protein sequence ID" value="KAF5798355.1"/>
    <property type="molecule type" value="Genomic_DNA"/>
</dbReference>
<name>A0A9K3IKZ8_HELAN</name>
<evidence type="ECO:0000313" key="1">
    <source>
        <dbReference type="EMBL" id="KAF5798355.1"/>
    </source>
</evidence>
<sequence>MASSSTTKITIPTSDRIGIWLWGLVVARYSFGRTLQSDGVRDW</sequence>
<reference evidence="1" key="2">
    <citation type="submission" date="2020-06" db="EMBL/GenBank/DDBJ databases">
        <title>Helianthus annuus Genome sequencing and assembly Release 2.</title>
        <authorList>
            <person name="Gouzy J."/>
            <person name="Langlade N."/>
            <person name="Munos S."/>
        </authorList>
    </citation>
    <scope>NUCLEOTIDE SEQUENCE</scope>
    <source>
        <tissue evidence="1">Leaves</tissue>
    </source>
</reference>
<comment type="caution">
    <text evidence="1">The sequence shown here is derived from an EMBL/GenBank/DDBJ whole genome shotgun (WGS) entry which is preliminary data.</text>
</comment>
<dbReference type="Gramene" id="mRNA:HanXRQr2_Chr07g0291921">
    <property type="protein sequence ID" value="mRNA:HanXRQr2_Chr07g0291921"/>
    <property type="gene ID" value="HanXRQr2_Chr07g0291921"/>
</dbReference>
<organism evidence="1 2">
    <name type="scientific">Helianthus annuus</name>
    <name type="common">Common sunflower</name>
    <dbReference type="NCBI Taxonomy" id="4232"/>
    <lineage>
        <taxon>Eukaryota</taxon>
        <taxon>Viridiplantae</taxon>
        <taxon>Streptophyta</taxon>
        <taxon>Embryophyta</taxon>
        <taxon>Tracheophyta</taxon>
        <taxon>Spermatophyta</taxon>
        <taxon>Magnoliopsida</taxon>
        <taxon>eudicotyledons</taxon>
        <taxon>Gunneridae</taxon>
        <taxon>Pentapetalae</taxon>
        <taxon>asterids</taxon>
        <taxon>campanulids</taxon>
        <taxon>Asterales</taxon>
        <taxon>Asteraceae</taxon>
        <taxon>Asteroideae</taxon>
        <taxon>Heliantheae alliance</taxon>
        <taxon>Heliantheae</taxon>
        <taxon>Helianthus</taxon>
    </lineage>
</organism>
<gene>
    <name evidence="1" type="ORF">HanXRQr2_Chr07g0291921</name>
</gene>
<protein>
    <submittedName>
        <fullName evidence="1">Uncharacterized protein</fullName>
    </submittedName>
</protein>
<evidence type="ECO:0000313" key="2">
    <source>
        <dbReference type="Proteomes" id="UP000215914"/>
    </source>
</evidence>
<dbReference type="AlphaFoldDB" id="A0A9K3IKZ8"/>
<accession>A0A9K3IKZ8</accession>